<dbReference type="InterPro" id="IPR045002">
    <property type="entry name" value="Ech1-like"/>
</dbReference>
<dbReference type="Gramene" id="QL12p038785:mrna">
    <property type="protein sequence ID" value="QL12p038785:mrna"/>
    <property type="gene ID" value="QL12p038785"/>
</dbReference>
<dbReference type="EMBL" id="LRBV02000012">
    <property type="status" value="NOT_ANNOTATED_CDS"/>
    <property type="molecule type" value="Genomic_DNA"/>
</dbReference>
<dbReference type="PANTHER" id="PTHR43149">
    <property type="entry name" value="ENOYL-COA HYDRATASE"/>
    <property type="match status" value="1"/>
</dbReference>
<dbReference type="InterPro" id="IPR013094">
    <property type="entry name" value="AB_hydrolase_3"/>
</dbReference>
<dbReference type="SUPFAM" id="SSF52096">
    <property type="entry name" value="ClpP/crotonase"/>
    <property type="match status" value="1"/>
</dbReference>
<dbReference type="CDD" id="cd06558">
    <property type="entry name" value="crotonase-like"/>
    <property type="match status" value="1"/>
</dbReference>
<reference evidence="4 5" key="1">
    <citation type="journal article" date="2016" name="G3 (Bethesda)">
        <title>First Draft Assembly and Annotation of the Genome of a California Endemic Oak Quercus lobata Nee (Fagaceae).</title>
        <authorList>
            <person name="Sork V.L."/>
            <person name="Fitz-Gibbon S.T."/>
            <person name="Puiu D."/>
            <person name="Crepeau M."/>
            <person name="Gugger P.F."/>
            <person name="Sherman R."/>
            <person name="Stevens K."/>
            <person name="Langley C.H."/>
            <person name="Pellegrini M."/>
            <person name="Salzberg S.L."/>
        </authorList>
    </citation>
    <scope>NUCLEOTIDE SEQUENCE [LARGE SCALE GENOMIC DNA]</scope>
    <source>
        <strain evidence="4 5">cv. SW786</strain>
    </source>
</reference>
<evidence type="ECO:0000313" key="4">
    <source>
        <dbReference type="EnsemblPlants" id="QL12p038785:mrna"/>
    </source>
</evidence>
<dbReference type="Gene3D" id="3.40.50.1820">
    <property type="entry name" value="alpha/beta hydrolase"/>
    <property type="match status" value="2"/>
</dbReference>
<dbReference type="SUPFAM" id="SSF53474">
    <property type="entry name" value="alpha/beta-Hydrolases"/>
    <property type="match status" value="1"/>
</dbReference>
<dbReference type="Proteomes" id="UP000594261">
    <property type="component" value="Chromosome 12"/>
</dbReference>
<accession>A0A7N2N664</accession>
<dbReference type="Gene3D" id="3.30.300.220">
    <property type="match status" value="1"/>
</dbReference>
<dbReference type="InterPro" id="IPR001753">
    <property type="entry name" value="Enoyl-CoA_hydra/iso"/>
</dbReference>
<organism evidence="4 5">
    <name type="scientific">Quercus lobata</name>
    <name type="common">Valley oak</name>
    <dbReference type="NCBI Taxonomy" id="97700"/>
    <lineage>
        <taxon>Eukaryota</taxon>
        <taxon>Viridiplantae</taxon>
        <taxon>Streptophyta</taxon>
        <taxon>Embryophyta</taxon>
        <taxon>Tracheophyta</taxon>
        <taxon>Spermatophyta</taxon>
        <taxon>Magnoliopsida</taxon>
        <taxon>eudicotyledons</taxon>
        <taxon>Gunneridae</taxon>
        <taxon>Pentapetalae</taxon>
        <taxon>rosids</taxon>
        <taxon>fabids</taxon>
        <taxon>Fagales</taxon>
        <taxon>Fagaceae</taxon>
        <taxon>Quercus</taxon>
    </lineage>
</organism>
<keyword evidence="5" id="KW-1185">Reference proteome</keyword>
<reference evidence="4" key="2">
    <citation type="submission" date="2021-01" db="UniProtKB">
        <authorList>
            <consortium name="EnsemblPlants"/>
        </authorList>
    </citation>
    <scope>IDENTIFICATION</scope>
</reference>
<evidence type="ECO:0000256" key="1">
    <source>
        <dbReference type="ARBA" id="ARBA00005254"/>
    </source>
</evidence>
<evidence type="ECO:0000313" key="5">
    <source>
        <dbReference type="Proteomes" id="UP000594261"/>
    </source>
</evidence>
<dbReference type="AlphaFoldDB" id="A0A7N2N664"/>
<protein>
    <recommendedName>
        <fullName evidence="3">Alpha/beta hydrolase fold-3 domain-containing protein</fullName>
    </recommendedName>
</protein>
<comment type="similarity">
    <text evidence="2">Belongs to the 'GDXG' lipolytic enzyme family.</text>
</comment>
<dbReference type="GO" id="GO:0016787">
    <property type="term" value="F:hydrolase activity"/>
    <property type="evidence" value="ECO:0007669"/>
    <property type="project" value="InterPro"/>
</dbReference>
<dbReference type="GO" id="GO:0051750">
    <property type="term" value="F:delta(3,5)-delta(2,4)-dienoyl-CoA isomerase activity"/>
    <property type="evidence" value="ECO:0007669"/>
    <property type="project" value="TreeGrafter"/>
</dbReference>
<dbReference type="EnsemblPlants" id="QL12p038785:mrna">
    <property type="protein sequence ID" value="QL12p038785:mrna"/>
    <property type="gene ID" value="QL12p038785"/>
</dbReference>
<dbReference type="Pfam" id="PF00378">
    <property type="entry name" value="ECH_1"/>
    <property type="match status" value="1"/>
</dbReference>
<evidence type="ECO:0000256" key="2">
    <source>
        <dbReference type="ARBA" id="ARBA00010515"/>
    </source>
</evidence>
<evidence type="ECO:0000259" key="3">
    <source>
        <dbReference type="Pfam" id="PF07859"/>
    </source>
</evidence>
<dbReference type="Pfam" id="PF07859">
    <property type="entry name" value="Abhydrolase_3"/>
    <property type="match status" value="1"/>
</dbReference>
<dbReference type="InterPro" id="IPR029045">
    <property type="entry name" value="ClpP/crotonase-like_dom_sf"/>
</dbReference>
<dbReference type="GO" id="GO:0005777">
    <property type="term" value="C:peroxisome"/>
    <property type="evidence" value="ECO:0007669"/>
    <property type="project" value="TreeGrafter"/>
</dbReference>
<sequence>MEKFKTLEILQKTPNSRVFHLYLNRPSHRNALSCNFFSEFPKALASLDQNPNVNVVVLSGVRNHFCDGIDLGTLGSISKNSDSDDRKCGGEKLQRHIKYLQGAVIAIELCRKSVIASIQRACIGSGIDIFTACDIRIFLPKQAPDNTSPSKLPLIVYFHGGGFILYSASPTVFHDFCANIAIDVNAIIVSVDYRLALEHRLPAAYDDAVETLHLIKTNQDEWLTKYADFSDTYYGTNTAPTIFWWDPEDLIRTKTEVGVLEKIRLLGWRVLVIDCKGDPLIDRQIELIKMMEEKGVVVVSQLDEGGHHGVDLQDLSRVKAMHVVLKNFMLPFLVV</sequence>
<name>A0A7N2N664_QUELO</name>
<dbReference type="InterPro" id="IPR029058">
    <property type="entry name" value="AB_hydrolase_fold"/>
</dbReference>
<proteinExistence type="inferred from homology"/>
<feature type="domain" description="Alpha/beta hydrolase fold-3" evidence="3">
    <location>
        <begin position="155"/>
        <end position="230"/>
    </location>
</feature>
<comment type="similarity">
    <text evidence="1">Belongs to the enoyl-CoA hydratase/isomerase family.</text>
</comment>
<dbReference type="PANTHER" id="PTHR43149:SF1">
    <property type="entry name" value="DELTA(3,5)-DELTA(2,4)-DIENOYL-COA ISOMERASE, MITOCHONDRIAL"/>
    <property type="match status" value="1"/>
</dbReference>
<dbReference type="InParanoid" id="A0A7N2N664"/>